<reference evidence="2" key="1">
    <citation type="submission" date="2018-05" db="EMBL/GenBank/DDBJ databases">
        <authorList>
            <person name="Lanie J.A."/>
            <person name="Ng W.-L."/>
            <person name="Kazmierczak K.M."/>
            <person name="Andrzejewski T.M."/>
            <person name="Davidsen T.M."/>
            <person name="Wayne K.J."/>
            <person name="Tettelin H."/>
            <person name="Glass J.I."/>
            <person name="Rusch D."/>
            <person name="Podicherti R."/>
            <person name="Tsui H.-C.T."/>
            <person name="Winkler M.E."/>
        </authorList>
    </citation>
    <scope>NUCLEOTIDE SEQUENCE</scope>
</reference>
<proteinExistence type="predicted"/>
<dbReference type="GO" id="GO:0015074">
    <property type="term" value="P:DNA integration"/>
    <property type="evidence" value="ECO:0007669"/>
    <property type="project" value="InterPro"/>
</dbReference>
<dbReference type="InterPro" id="IPR011010">
    <property type="entry name" value="DNA_brk_join_enz"/>
</dbReference>
<evidence type="ECO:0000256" key="1">
    <source>
        <dbReference type="ARBA" id="ARBA00023172"/>
    </source>
</evidence>
<feature type="non-terminal residue" evidence="2">
    <location>
        <position position="1"/>
    </location>
</feature>
<sequence>WYSLRHYGITQRVQSGVDLIDISQMAGTSVKHISDTYLHYRKEQSRTAALKSYKKQEGKIKHL</sequence>
<organism evidence="2">
    <name type="scientific">marine metagenome</name>
    <dbReference type="NCBI Taxonomy" id="408172"/>
    <lineage>
        <taxon>unclassified sequences</taxon>
        <taxon>metagenomes</taxon>
        <taxon>ecological metagenomes</taxon>
    </lineage>
</organism>
<dbReference type="EMBL" id="UINC01107044">
    <property type="protein sequence ID" value="SVC72128.1"/>
    <property type="molecule type" value="Genomic_DNA"/>
</dbReference>
<dbReference type="GO" id="GO:0006310">
    <property type="term" value="P:DNA recombination"/>
    <property type="evidence" value="ECO:0007669"/>
    <property type="project" value="UniProtKB-KW"/>
</dbReference>
<dbReference type="InterPro" id="IPR013762">
    <property type="entry name" value="Integrase-like_cat_sf"/>
</dbReference>
<accession>A0A382PHF2</accession>
<protein>
    <recommendedName>
        <fullName evidence="3">Tyr recombinase domain-containing protein</fullName>
    </recommendedName>
</protein>
<evidence type="ECO:0000313" key="2">
    <source>
        <dbReference type="EMBL" id="SVC72128.1"/>
    </source>
</evidence>
<dbReference type="AlphaFoldDB" id="A0A382PHF2"/>
<dbReference type="Gene3D" id="1.10.443.10">
    <property type="entry name" value="Intergrase catalytic core"/>
    <property type="match status" value="1"/>
</dbReference>
<dbReference type="GO" id="GO:0003677">
    <property type="term" value="F:DNA binding"/>
    <property type="evidence" value="ECO:0007669"/>
    <property type="project" value="InterPro"/>
</dbReference>
<name>A0A382PHF2_9ZZZZ</name>
<evidence type="ECO:0008006" key="3">
    <source>
        <dbReference type="Google" id="ProtNLM"/>
    </source>
</evidence>
<dbReference type="SUPFAM" id="SSF56349">
    <property type="entry name" value="DNA breaking-rejoining enzymes"/>
    <property type="match status" value="1"/>
</dbReference>
<gene>
    <name evidence="2" type="ORF">METZ01_LOCUS324982</name>
</gene>
<keyword evidence="1" id="KW-0233">DNA recombination</keyword>